<proteinExistence type="predicted"/>
<sequence>MLPLSDNQQQKHSVQQLIELFNLTFEKEFNVRLVKGQDEPIYLPAGAGEGSINAKPYAQVVFAHGFFASALHEIAHWCLAGAERRTKVDYGYWYCPDGRTAEQQAKFQHVEIKPQAIEWALCAAANFTFRVSCDNLSGDEHGQQPDRFGFEQDVQKQLEGYLQQGFPARARQFIDALAEHYGQSTPLKLDACLAVLNRKEEAIHDAAA</sequence>
<evidence type="ECO:0000313" key="2">
    <source>
        <dbReference type="Proteomes" id="UP000682739"/>
    </source>
</evidence>
<accession>A0A975HI16</accession>
<dbReference type="EMBL" id="CP072110">
    <property type="protein sequence ID" value="QTH63717.1"/>
    <property type="molecule type" value="Genomic_DNA"/>
</dbReference>
<dbReference type="Proteomes" id="UP000682739">
    <property type="component" value="Chromosome"/>
</dbReference>
<keyword evidence="2" id="KW-1185">Reference proteome</keyword>
<reference evidence="1" key="1">
    <citation type="submission" date="2021-03" db="EMBL/GenBank/DDBJ databases">
        <title>Description of Psychrosphaera ytuae sp. nov. isolated from deep sea sediment of South China Sea.</title>
        <authorList>
            <person name="Zhang J."/>
            <person name="Xu X.-D."/>
        </authorList>
    </citation>
    <scope>NUCLEOTIDE SEQUENCE</scope>
    <source>
        <strain evidence="1">MTZ26</strain>
    </source>
</reference>
<dbReference type="KEGG" id="psym:J1N51_13510"/>
<evidence type="ECO:0000313" key="1">
    <source>
        <dbReference type="EMBL" id="QTH63717.1"/>
    </source>
</evidence>
<keyword evidence="1" id="KW-0648">Protein biosynthesis</keyword>
<protein>
    <submittedName>
        <fullName evidence="1">Elongation factor P hydroxylase</fullName>
    </submittedName>
</protein>
<dbReference type="AlphaFoldDB" id="A0A975HI16"/>
<name>A0A975HI16_9GAMM</name>
<dbReference type="GO" id="GO:0003746">
    <property type="term" value="F:translation elongation factor activity"/>
    <property type="evidence" value="ECO:0007669"/>
    <property type="project" value="UniProtKB-KW"/>
</dbReference>
<dbReference type="InterPro" id="IPR007411">
    <property type="entry name" value="EpmC"/>
</dbReference>
<dbReference type="RefSeq" id="WP_208831772.1">
    <property type="nucleotide sequence ID" value="NZ_CP072110.1"/>
</dbReference>
<organism evidence="1 2">
    <name type="scientific">Psychrosphaera ytuae</name>
    <dbReference type="NCBI Taxonomy" id="2820710"/>
    <lineage>
        <taxon>Bacteria</taxon>
        <taxon>Pseudomonadati</taxon>
        <taxon>Pseudomonadota</taxon>
        <taxon>Gammaproteobacteria</taxon>
        <taxon>Alteromonadales</taxon>
        <taxon>Pseudoalteromonadaceae</taxon>
        <taxon>Psychrosphaera</taxon>
    </lineage>
</organism>
<keyword evidence="1" id="KW-0251">Elongation factor</keyword>
<gene>
    <name evidence="1" type="ORF">J1N51_13510</name>
</gene>
<dbReference type="Pfam" id="PF04315">
    <property type="entry name" value="EpmC"/>
    <property type="match status" value="1"/>
</dbReference>